<dbReference type="PROSITE" id="PS50059">
    <property type="entry name" value="FKBP_PPIASE"/>
    <property type="match status" value="1"/>
</dbReference>
<keyword evidence="1" id="KW-0413">Isomerase</keyword>
<dbReference type="Proteomes" id="UP000698800">
    <property type="component" value="Unassembled WGS sequence"/>
</dbReference>
<dbReference type="Pfam" id="PF00254">
    <property type="entry name" value="FKBP_C"/>
    <property type="match status" value="1"/>
</dbReference>
<evidence type="ECO:0000313" key="4">
    <source>
        <dbReference type="Proteomes" id="UP000698800"/>
    </source>
</evidence>
<dbReference type="EC" id="5.2.1.8" evidence="1"/>
<dbReference type="AlphaFoldDB" id="A0A9P8IAA7"/>
<protein>
    <recommendedName>
        <fullName evidence="1">peptidylprolyl isomerase</fullName>
        <ecNumber evidence="1">5.2.1.8</ecNumber>
    </recommendedName>
</protein>
<evidence type="ECO:0000259" key="2">
    <source>
        <dbReference type="PROSITE" id="PS50059"/>
    </source>
</evidence>
<reference evidence="3" key="1">
    <citation type="submission" date="2021-03" db="EMBL/GenBank/DDBJ databases">
        <title>Comparative genomics and phylogenomic investigation of the class Geoglossomycetes provide insights into ecological specialization and systematics.</title>
        <authorList>
            <person name="Melie T."/>
            <person name="Pirro S."/>
            <person name="Miller A.N."/>
            <person name="Quandt A."/>
        </authorList>
    </citation>
    <scope>NUCLEOTIDE SEQUENCE</scope>
    <source>
        <strain evidence="3">GBOQ0MN5Z8</strain>
    </source>
</reference>
<keyword evidence="1" id="KW-0697">Rotamase</keyword>
<dbReference type="EMBL" id="JAGHQL010000053">
    <property type="protein sequence ID" value="KAH0542456.1"/>
    <property type="molecule type" value="Genomic_DNA"/>
</dbReference>
<keyword evidence="4" id="KW-1185">Reference proteome</keyword>
<evidence type="ECO:0000256" key="1">
    <source>
        <dbReference type="PROSITE-ProRule" id="PRU00277"/>
    </source>
</evidence>
<comment type="catalytic activity">
    <reaction evidence="1">
        <text>[protein]-peptidylproline (omega=180) = [protein]-peptidylproline (omega=0)</text>
        <dbReference type="Rhea" id="RHEA:16237"/>
        <dbReference type="Rhea" id="RHEA-COMP:10747"/>
        <dbReference type="Rhea" id="RHEA-COMP:10748"/>
        <dbReference type="ChEBI" id="CHEBI:83833"/>
        <dbReference type="ChEBI" id="CHEBI:83834"/>
        <dbReference type="EC" id="5.2.1.8"/>
    </reaction>
</comment>
<dbReference type="InterPro" id="IPR001179">
    <property type="entry name" value="PPIase_FKBP_dom"/>
</dbReference>
<dbReference type="Gene3D" id="3.10.50.40">
    <property type="match status" value="1"/>
</dbReference>
<organism evidence="3 4">
    <name type="scientific">Glutinoglossum americanum</name>
    <dbReference type="NCBI Taxonomy" id="1670608"/>
    <lineage>
        <taxon>Eukaryota</taxon>
        <taxon>Fungi</taxon>
        <taxon>Dikarya</taxon>
        <taxon>Ascomycota</taxon>
        <taxon>Pezizomycotina</taxon>
        <taxon>Geoglossomycetes</taxon>
        <taxon>Geoglossales</taxon>
        <taxon>Geoglossaceae</taxon>
        <taxon>Glutinoglossum</taxon>
    </lineage>
</organism>
<sequence>MSVSEMILKDILFEIEQDKPREGDTARIEYTCWREDSTKPGKRGAQVITSEGSSDFEAEIGNGNFLTDLEEALVGMTLGEKSTLTISKEDLVGMTLGERSTLTISSNDFHGKK</sequence>
<comment type="caution">
    <text evidence="3">The sequence shown here is derived from an EMBL/GenBank/DDBJ whole genome shotgun (WGS) entry which is preliminary data.</text>
</comment>
<evidence type="ECO:0000313" key="3">
    <source>
        <dbReference type="EMBL" id="KAH0542456.1"/>
    </source>
</evidence>
<feature type="domain" description="PPIase FKBP-type" evidence="2">
    <location>
        <begin position="23"/>
        <end position="93"/>
    </location>
</feature>
<dbReference type="OrthoDB" id="1902587at2759"/>
<dbReference type="InterPro" id="IPR046357">
    <property type="entry name" value="PPIase_dom_sf"/>
</dbReference>
<name>A0A9P8IAA7_9PEZI</name>
<accession>A0A9P8IAA7</accession>
<dbReference type="GO" id="GO:0003755">
    <property type="term" value="F:peptidyl-prolyl cis-trans isomerase activity"/>
    <property type="evidence" value="ECO:0007669"/>
    <property type="project" value="UniProtKB-KW"/>
</dbReference>
<gene>
    <name evidence="3" type="ORF">FGG08_003127</name>
</gene>
<dbReference type="SUPFAM" id="SSF54534">
    <property type="entry name" value="FKBP-like"/>
    <property type="match status" value="1"/>
</dbReference>
<proteinExistence type="predicted"/>